<dbReference type="PANTHER" id="PTHR43591:SF24">
    <property type="entry name" value="2-METHOXY-6-POLYPRENYL-1,4-BENZOQUINOL METHYLASE, MITOCHONDRIAL"/>
    <property type="match status" value="1"/>
</dbReference>
<dbReference type="AlphaFoldDB" id="A0A1Y2EK90"/>
<accession>A0A1Y2EK90</accession>
<gene>
    <name evidence="3" type="ORF">BCR38DRAFT_454342</name>
</gene>
<protein>
    <submittedName>
        <fullName evidence="3">S-adenosyl-L-methionine-dependent methyltransferase</fullName>
    </submittedName>
</protein>
<organism evidence="3 4">
    <name type="scientific">Pseudomassariella vexata</name>
    <dbReference type="NCBI Taxonomy" id="1141098"/>
    <lineage>
        <taxon>Eukaryota</taxon>
        <taxon>Fungi</taxon>
        <taxon>Dikarya</taxon>
        <taxon>Ascomycota</taxon>
        <taxon>Pezizomycotina</taxon>
        <taxon>Sordariomycetes</taxon>
        <taxon>Xylariomycetidae</taxon>
        <taxon>Amphisphaeriales</taxon>
        <taxon>Pseudomassariaceae</taxon>
        <taxon>Pseudomassariella</taxon>
    </lineage>
</organism>
<dbReference type="SUPFAM" id="SSF53335">
    <property type="entry name" value="S-adenosyl-L-methionine-dependent methyltransferases"/>
    <property type="match status" value="1"/>
</dbReference>
<evidence type="ECO:0000313" key="3">
    <source>
        <dbReference type="EMBL" id="ORY71961.1"/>
    </source>
</evidence>
<evidence type="ECO:0000256" key="1">
    <source>
        <dbReference type="ARBA" id="ARBA00038158"/>
    </source>
</evidence>
<dbReference type="Proteomes" id="UP000193689">
    <property type="component" value="Unassembled WGS sequence"/>
</dbReference>
<keyword evidence="4" id="KW-1185">Reference proteome</keyword>
<evidence type="ECO:0000259" key="2">
    <source>
        <dbReference type="Pfam" id="PF13847"/>
    </source>
</evidence>
<name>A0A1Y2EK90_9PEZI</name>
<dbReference type="GO" id="GO:0032259">
    <property type="term" value="P:methylation"/>
    <property type="evidence" value="ECO:0007669"/>
    <property type="project" value="UniProtKB-KW"/>
</dbReference>
<sequence length="273" mass="30083">MADQSSQKPAAQWTHHEIRTAENSAAYLLPKIQSIKQVNPNLTILDVGAGSGTISITLARAIPDGHVTATDVKTDILLRAQAISEQECVKNIEFLEADVFKLPFADGTFDITHCHQVLCHLKDPWDALREMLRVTKPGGLVAAREGDVQTECVWPETPGLVKFHDFIAKFIPLSGGSAMAGRQLLGWALKAGAQRNKVTASFGTWSFCEEAEKKIWAQQMAKIIRAGRIRDTGLKSGFSTEDELEEMAKAWEEWEGTDDATLAMMHGEIIVQK</sequence>
<dbReference type="OrthoDB" id="10017101at2759"/>
<dbReference type="PANTHER" id="PTHR43591">
    <property type="entry name" value="METHYLTRANSFERASE"/>
    <property type="match status" value="1"/>
</dbReference>
<dbReference type="InterPro" id="IPR025714">
    <property type="entry name" value="Methyltranfer_dom"/>
</dbReference>
<dbReference type="CDD" id="cd02440">
    <property type="entry name" value="AdoMet_MTases"/>
    <property type="match status" value="1"/>
</dbReference>
<evidence type="ECO:0000313" key="4">
    <source>
        <dbReference type="Proteomes" id="UP000193689"/>
    </source>
</evidence>
<keyword evidence="3" id="KW-0489">Methyltransferase</keyword>
<reference evidence="3 4" key="1">
    <citation type="submission" date="2016-07" db="EMBL/GenBank/DDBJ databases">
        <title>Pervasive Adenine N6-methylation of Active Genes in Fungi.</title>
        <authorList>
            <consortium name="DOE Joint Genome Institute"/>
            <person name="Mondo S.J."/>
            <person name="Dannebaum R.O."/>
            <person name="Kuo R.C."/>
            <person name="Labutti K."/>
            <person name="Haridas S."/>
            <person name="Kuo A."/>
            <person name="Salamov A."/>
            <person name="Ahrendt S.R."/>
            <person name="Lipzen A."/>
            <person name="Sullivan W."/>
            <person name="Andreopoulos W.B."/>
            <person name="Clum A."/>
            <person name="Lindquist E."/>
            <person name="Daum C."/>
            <person name="Ramamoorthy G.K."/>
            <person name="Gryganskyi A."/>
            <person name="Culley D."/>
            <person name="Magnuson J.K."/>
            <person name="James T.Y."/>
            <person name="O'Malley M.A."/>
            <person name="Stajich J.E."/>
            <person name="Spatafora J.W."/>
            <person name="Visel A."/>
            <person name="Grigoriev I.V."/>
        </authorList>
    </citation>
    <scope>NUCLEOTIDE SEQUENCE [LARGE SCALE GENOMIC DNA]</scope>
    <source>
        <strain evidence="3 4">CBS 129021</strain>
    </source>
</reference>
<dbReference type="InParanoid" id="A0A1Y2EK90"/>
<dbReference type="RefSeq" id="XP_040721553.1">
    <property type="nucleotide sequence ID" value="XM_040861696.1"/>
</dbReference>
<comment type="caution">
    <text evidence="3">The sequence shown here is derived from an EMBL/GenBank/DDBJ whole genome shotgun (WGS) entry which is preliminary data.</text>
</comment>
<dbReference type="GO" id="GO:0008168">
    <property type="term" value="F:methyltransferase activity"/>
    <property type="evidence" value="ECO:0007669"/>
    <property type="project" value="UniProtKB-KW"/>
</dbReference>
<dbReference type="Pfam" id="PF13847">
    <property type="entry name" value="Methyltransf_31"/>
    <property type="match status" value="1"/>
</dbReference>
<dbReference type="InterPro" id="IPR029063">
    <property type="entry name" value="SAM-dependent_MTases_sf"/>
</dbReference>
<comment type="similarity">
    <text evidence="1">Belongs to the methyltransferase superfamily. LaeA methyltransferase family.</text>
</comment>
<proteinExistence type="inferred from homology"/>
<dbReference type="EMBL" id="MCFJ01000001">
    <property type="protein sequence ID" value="ORY71961.1"/>
    <property type="molecule type" value="Genomic_DNA"/>
</dbReference>
<dbReference type="Gene3D" id="3.40.50.150">
    <property type="entry name" value="Vaccinia Virus protein VP39"/>
    <property type="match status" value="1"/>
</dbReference>
<dbReference type="STRING" id="1141098.A0A1Y2EK90"/>
<dbReference type="GeneID" id="63777908"/>
<feature type="domain" description="Methyltransferase" evidence="2">
    <location>
        <begin position="40"/>
        <end position="150"/>
    </location>
</feature>
<keyword evidence="3" id="KW-0808">Transferase</keyword>